<dbReference type="EnsemblProtists" id="EOD15017">
    <property type="protein sequence ID" value="EOD15017"/>
    <property type="gene ID" value="EMIHUDRAFT_246240"/>
</dbReference>
<evidence type="ECO:0000313" key="3">
    <source>
        <dbReference type="Proteomes" id="UP000013827"/>
    </source>
</evidence>
<evidence type="ECO:0000313" key="2">
    <source>
        <dbReference type="EnsemblProtists" id="EOD15017"/>
    </source>
</evidence>
<keyword evidence="3" id="KW-1185">Reference proteome</keyword>
<dbReference type="Proteomes" id="UP000013827">
    <property type="component" value="Unassembled WGS sequence"/>
</dbReference>
<dbReference type="RefSeq" id="XP_005767446.1">
    <property type="nucleotide sequence ID" value="XM_005767389.1"/>
</dbReference>
<protein>
    <recommendedName>
        <fullName evidence="4">Protein kinase domain-containing protein</fullName>
    </recommendedName>
</protein>
<dbReference type="KEGG" id="ehx:EMIHUDRAFT_246240"/>
<organism evidence="2 3">
    <name type="scientific">Emiliania huxleyi (strain CCMP1516)</name>
    <dbReference type="NCBI Taxonomy" id="280463"/>
    <lineage>
        <taxon>Eukaryota</taxon>
        <taxon>Haptista</taxon>
        <taxon>Haptophyta</taxon>
        <taxon>Prymnesiophyceae</taxon>
        <taxon>Isochrysidales</taxon>
        <taxon>Noelaerhabdaceae</taxon>
        <taxon>Emiliania</taxon>
    </lineage>
</organism>
<dbReference type="Gene3D" id="1.10.510.10">
    <property type="entry name" value="Transferase(Phosphotransferase) domain 1"/>
    <property type="match status" value="1"/>
</dbReference>
<accession>A0A0D3IUT2</accession>
<evidence type="ECO:0000256" key="1">
    <source>
        <dbReference type="SAM" id="MobiDB-lite"/>
    </source>
</evidence>
<reference evidence="2" key="2">
    <citation type="submission" date="2024-10" db="UniProtKB">
        <authorList>
            <consortium name="EnsemblProtists"/>
        </authorList>
    </citation>
    <scope>IDENTIFICATION</scope>
</reference>
<dbReference type="GeneID" id="17261161"/>
<feature type="region of interest" description="Disordered" evidence="1">
    <location>
        <begin position="1"/>
        <end position="64"/>
    </location>
</feature>
<dbReference type="PaxDb" id="2903-EOD15017"/>
<reference evidence="3" key="1">
    <citation type="journal article" date="2013" name="Nature">
        <title>Pan genome of the phytoplankton Emiliania underpins its global distribution.</title>
        <authorList>
            <person name="Read B.A."/>
            <person name="Kegel J."/>
            <person name="Klute M.J."/>
            <person name="Kuo A."/>
            <person name="Lefebvre S.C."/>
            <person name="Maumus F."/>
            <person name="Mayer C."/>
            <person name="Miller J."/>
            <person name="Monier A."/>
            <person name="Salamov A."/>
            <person name="Young J."/>
            <person name="Aguilar M."/>
            <person name="Claverie J.M."/>
            <person name="Frickenhaus S."/>
            <person name="Gonzalez K."/>
            <person name="Herman E.K."/>
            <person name="Lin Y.C."/>
            <person name="Napier J."/>
            <person name="Ogata H."/>
            <person name="Sarno A.F."/>
            <person name="Shmutz J."/>
            <person name="Schroeder D."/>
            <person name="de Vargas C."/>
            <person name="Verret F."/>
            <person name="von Dassow P."/>
            <person name="Valentin K."/>
            <person name="Van de Peer Y."/>
            <person name="Wheeler G."/>
            <person name="Dacks J.B."/>
            <person name="Delwiche C.F."/>
            <person name="Dyhrman S.T."/>
            <person name="Glockner G."/>
            <person name="John U."/>
            <person name="Richards T."/>
            <person name="Worden A.Z."/>
            <person name="Zhang X."/>
            <person name="Grigoriev I.V."/>
            <person name="Allen A.E."/>
            <person name="Bidle K."/>
            <person name="Borodovsky M."/>
            <person name="Bowler C."/>
            <person name="Brownlee C."/>
            <person name="Cock J.M."/>
            <person name="Elias M."/>
            <person name="Gladyshev V.N."/>
            <person name="Groth M."/>
            <person name="Guda C."/>
            <person name="Hadaegh A."/>
            <person name="Iglesias-Rodriguez M.D."/>
            <person name="Jenkins J."/>
            <person name="Jones B.M."/>
            <person name="Lawson T."/>
            <person name="Leese F."/>
            <person name="Lindquist E."/>
            <person name="Lobanov A."/>
            <person name="Lomsadze A."/>
            <person name="Malik S.B."/>
            <person name="Marsh M.E."/>
            <person name="Mackinder L."/>
            <person name="Mock T."/>
            <person name="Mueller-Roeber B."/>
            <person name="Pagarete A."/>
            <person name="Parker M."/>
            <person name="Probert I."/>
            <person name="Quesneville H."/>
            <person name="Raines C."/>
            <person name="Rensing S.A."/>
            <person name="Riano-Pachon D.M."/>
            <person name="Richier S."/>
            <person name="Rokitta S."/>
            <person name="Shiraiwa Y."/>
            <person name="Soanes D.M."/>
            <person name="van der Giezen M."/>
            <person name="Wahlund T.M."/>
            <person name="Williams B."/>
            <person name="Wilson W."/>
            <person name="Wolfe G."/>
            <person name="Wurch L.L."/>
        </authorList>
    </citation>
    <scope>NUCLEOTIDE SEQUENCE</scope>
</reference>
<feature type="region of interest" description="Disordered" evidence="1">
    <location>
        <begin position="103"/>
        <end position="167"/>
    </location>
</feature>
<sequence>MGLHKEASVPPPPQASLRRTGQSARHDAFFSSHALRQESARRRAAAYAQPPEQSGPLATATVEGPRSPLGALAVRPVRYHSFVPLDVPDASRRSRTPSFLCKARPAQPRRGEKEGGNGAKRRQWRGGAGPGSGAVSVARTQRQPLSAKATSSVDGEAYSLRRLDGPPVPPEPLAAALAWRSLRHPSLVALVDAFTATGPAADGRVGSALKPAPQAFARPFDALLSPD</sequence>
<dbReference type="AlphaFoldDB" id="A0A0D3IUT2"/>
<proteinExistence type="predicted"/>
<dbReference type="HOGENOM" id="CLU_1221607_0_0_1"/>
<evidence type="ECO:0008006" key="4">
    <source>
        <dbReference type="Google" id="ProtNLM"/>
    </source>
</evidence>
<feature type="compositionally biased region" description="Polar residues" evidence="1">
    <location>
        <begin position="139"/>
        <end position="153"/>
    </location>
</feature>
<name>A0A0D3IUT2_EMIH1</name>